<proteinExistence type="predicted"/>
<organism evidence="1 2">
    <name type="scientific">Parafannyhessea umbonata</name>
    <dbReference type="NCBI Taxonomy" id="604330"/>
    <lineage>
        <taxon>Bacteria</taxon>
        <taxon>Bacillati</taxon>
        <taxon>Actinomycetota</taxon>
        <taxon>Coriobacteriia</taxon>
        <taxon>Coriobacteriales</taxon>
        <taxon>Atopobiaceae</taxon>
        <taxon>Parafannyhessea</taxon>
    </lineage>
</organism>
<gene>
    <name evidence="1" type="ORF">SAMN05216447_103168</name>
</gene>
<protein>
    <submittedName>
        <fullName evidence="1">Uncharacterized protein</fullName>
    </submittedName>
</protein>
<comment type="caution">
    <text evidence="1">The sequence shown here is derived from an EMBL/GenBank/DDBJ whole genome shotgun (WGS) entry which is preliminary data.</text>
</comment>
<evidence type="ECO:0000313" key="1">
    <source>
        <dbReference type="EMBL" id="SEH48933.1"/>
    </source>
</evidence>
<reference evidence="1 2" key="1">
    <citation type="submission" date="2016-10" db="EMBL/GenBank/DDBJ databases">
        <authorList>
            <person name="Varghese N."/>
            <person name="Submissions S."/>
        </authorList>
    </citation>
    <scope>NUCLEOTIDE SEQUENCE [LARGE SCALE GENOMIC DNA]</scope>
    <source>
        <strain evidence="1 2">WCP15</strain>
    </source>
</reference>
<dbReference type="Proteomes" id="UP000199135">
    <property type="component" value="Unassembled WGS sequence"/>
</dbReference>
<accession>A0A1H6IPM1</accession>
<dbReference type="EMBL" id="FNWT01000003">
    <property type="protein sequence ID" value="SEH48933.1"/>
    <property type="molecule type" value="Genomic_DNA"/>
</dbReference>
<name>A0A1H6IPM1_9ACTN</name>
<sequence>MSSISNHSQSSSLEDEPLTEELLKRLLASTSPEAYLDREQIVACDFSQEITALAKEKGLSRATVLRRAHVAASYGYQVFGGERHPHRNVVIALSFGLQCSLVETQRLLKRAGYSELYCKDRRDAIIISCVNRRLEIDRCDDELYRLGEDTLLDENGYVRRSSAR</sequence>
<dbReference type="RefSeq" id="WP_234970711.1">
    <property type="nucleotide sequence ID" value="NZ_FNWT01000003.1"/>
</dbReference>
<evidence type="ECO:0000313" key="2">
    <source>
        <dbReference type="Proteomes" id="UP000199135"/>
    </source>
</evidence>
<keyword evidence="2" id="KW-1185">Reference proteome</keyword>